<feature type="domain" description="3-ketosteroid-9-alpha-monooxygenase oxygenase component-like C-terminal" evidence="6">
    <location>
        <begin position="14"/>
        <end position="227"/>
    </location>
</feature>
<dbReference type="Proteomes" id="UP000198287">
    <property type="component" value="Unassembled WGS sequence"/>
</dbReference>
<keyword evidence="5" id="KW-0472">Membrane</keyword>
<evidence type="ECO:0000256" key="5">
    <source>
        <dbReference type="ARBA" id="ARBA00023136"/>
    </source>
</evidence>
<feature type="non-terminal residue" evidence="7">
    <location>
        <position position="235"/>
    </location>
</feature>
<dbReference type="PANTHER" id="PTHR21266">
    <property type="entry name" value="IRON-SULFUR DOMAIN CONTAINING PROTEIN"/>
    <property type="match status" value="1"/>
</dbReference>
<dbReference type="GO" id="GO:0008203">
    <property type="term" value="P:cholesterol metabolic process"/>
    <property type="evidence" value="ECO:0007669"/>
    <property type="project" value="InterPro"/>
</dbReference>
<dbReference type="InterPro" id="IPR050584">
    <property type="entry name" value="Cholesterol_7-desaturase"/>
</dbReference>
<dbReference type="EMBL" id="LNIX01000001">
    <property type="protein sequence ID" value="OXA61563.1"/>
    <property type="molecule type" value="Genomic_DNA"/>
</dbReference>
<dbReference type="Gene3D" id="3.90.380.10">
    <property type="entry name" value="Naphthalene 1,2-dioxygenase Alpha Subunit, Chain A, domain 1"/>
    <property type="match status" value="1"/>
</dbReference>
<proteinExistence type="predicted"/>
<name>A0A226EVD1_FOLCA</name>
<gene>
    <name evidence="7" type="ORF">Fcan01_00913</name>
</gene>
<dbReference type="GO" id="GO:0005737">
    <property type="term" value="C:cytoplasm"/>
    <property type="evidence" value="ECO:0007669"/>
    <property type="project" value="TreeGrafter"/>
</dbReference>
<dbReference type="InterPro" id="IPR045605">
    <property type="entry name" value="KshA-like_C"/>
</dbReference>
<evidence type="ECO:0000313" key="7">
    <source>
        <dbReference type="EMBL" id="OXA61563.1"/>
    </source>
</evidence>
<dbReference type="AlphaFoldDB" id="A0A226EVD1"/>
<protein>
    <submittedName>
        <fullName evidence="7">Cholesterol desaturase daf-36</fullName>
    </submittedName>
</protein>
<evidence type="ECO:0000313" key="8">
    <source>
        <dbReference type="Proteomes" id="UP000198287"/>
    </source>
</evidence>
<dbReference type="PANTHER" id="PTHR21266:SF32">
    <property type="entry name" value="CHOLESTEROL 7-DESATURASE NVD"/>
    <property type="match status" value="1"/>
</dbReference>
<evidence type="ECO:0000256" key="1">
    <source>
        <dbReference type="ARBA" id="ARBA00004370"/>
    </source>
</evidence>
<comment type="caution">
    <text evidence="7">The sequence shown here is derived from an EMBL/GenBank/DDBJ whole genome shotgun (WGS) entry which is preliminary data.</text>
</comment>
<accession>A0A226EVD1</accession>
<dbReference type="Pfam" id="PF19298">
    <property type="entry name" value="KshA_C"/>
    <property type="match status" value="1"/>
</dbReference>
<reference evidence="7 8" key="1">
    <citation type="submission" date="2015-12" db="EMBL/GenBank/DDBJ databases">
        <title>The genome of Folsomia candida.</title>
        <authorList>
            <person name="Faddeeva A."/>
            <person name="Derks M.F."/>
            <person name="Anvar Y."/>
            <person name="Smit S."/>
            <person name="Van Straalen N."/>
            <person name="Roelofs D."/>
        </authorList>
    </citation>
    <scope>NUCLEOTIDE SEQUENCE [LARGE SCALE GENOMIC DNA]</scope>
    <source>
        <strain evidence="7 8">VU population</strain>
        <tissue evidence="7">Whole body</tissue>
    </source>
</reference>
<keyword evidence="8" id="KW-1185">Reference proteome</keyword>
<organism evidence="7 8">
    <name type="scientific">Folsomia candida</name>
    <name type="common">Springtail</name>
    <dbReference type="NCBI Taxonomy" id="158441"/>
    <lineage>
        <taxon>Eukaryota</taxon>
        <taxon>Metazoa</taxon>
        <taxon>Ecdysozoa</taxon>
        <taxon>Arthropoda</taxon>
        <taxon>Hexapoda</taxon>
        <taxon>Collembola</taxon>
        <taxon>Entomobryomorpha</taxon>
        <taxon>Isotomoidea</taxon>
        <taxon>Isotomidae</taxon>
        <taxon>Proisotominae</taxon>
        <taxon>Folsomia</taxon>
    </lineage>
</organism>
<dbReference type="OrthoDB" id="426882at2759"/>
<evidence type="ECO:0000259" key="6">
    <source>
        <dbReference type="Pfam" id="PF19298"/>
    </source>
</evidence>
<keyword evidence="2" id="KW-0812">Transmembrane</keyword>
<keyword evidence="4" id="KW-0560">Oxidoreductase</keyword>
<evidence type="ECO:0000256" key="2">
    <source>
        <dbReference type="ARBA" id="ARBA00022692"/>
    </source>
</evidence>
<comment type="subcellular location">
    <subcellularLocation>
        <location evidence="1">Membrane</location>
    </subcellularLocation>
</comment>
<keyword evidence="3" id="KW-1133">Transmembrane helix</keyword>
<dbReference type="GO" id="GO:0016020">
    <property type="term" value="C:membrane"/>
    <property type="evidence" value="ECO:0007669"/>
    <property type="project" value="UniProtKB-SubCell"/>
</dbReference>
<evidence type="ECO:0000256" key="4">
    <source>
        <dbReference type="ARBA" id="ARBA00023002"/>
    </source>
</evidence>
<dbReference type="STRING" id="158441.A0A226EVD1"/>
<evidence type="ECO:0000256" key="3">
    <source>
        <dbReference type="ARBA" id="ARBA00022989"/>
    </source>
</evidence>
<sequence>MWKSQEKYGLIFVWYPQNEEPSWNLEEIPEIDRDNWSFRGRIVFDTLCHIQDIPENLADVPHLNEVHTDLSTISGDVRKSWIQRSHIRHIHTGEWSPSKKCDENHKAFMTMQHKIEIFQRFHCGYATMKAVHIGPALMLLYMSTPTGKFVIIQGLVPSRELRTRSILRIYAEPRMLQCFVKQLMDGIHNNALRDRVIMNRKSFTDKPFLVKEDKYIKMFRRWYAQFYGETTSNDN</sequence>
<dbReference type="GO" id="GO:0016491">
    <property type="term" value="F:oxidoreductase activity"/>
    <property type="evidence" value="ECO:0007669"/>
    <property type="project" value="UniProtKB-KW"/>
</dbReference>
<dbReference type="OMA" id="WICKELW"/>
<dbReference type="SUPFAM" id="SSF55961">
    <property type="entry name" value="Bet v1-like"/>
    <property type="match status" value="1"/>
</dbReference>